<feature type="non-terminal residue" evidence="1">
    <location>
        <position position="1"/>
    </location>
</feature>
<accession>A0A0B6Z3X9</accession>
<dbReference type="AlphaFoldDB" id="A0A0B6Z3X9"/>
<name>A0A0B6Z3X9_9EUPU</name>
<dbReference type="EMBL" id="HACG01015736">
    <property type="protein sequence ID" value="CEK62601.1"/>
    <property type="molecule type" value="Transcribed_RNA"/>
</dbReference>
<sequence>ATVLIQHSALDAQLESISHIKASLSVRSAQMEHQLTTIDIVYIVQIAHLAILQISLVQQHVAHAQKVSL</sequence>
<organism evidence="1">
    <name type="scientific">Arion vulgaris</name>
    <dbReference type="NCBI Taxonomy" id="1028688"/>
    <lineage>
        <taxon>Eukaryota</taxon>
        <taxon>Metazoa</taxon>
        <taxon>Spiralia</taxon>
        <taxon>Lophotrochozoa</taxon>
        <taxon>Mollusca</taxon>
        <taxon>Gastropoda</taxon>
        <taxon>Heterobranchia</taxon>
        <taxon>Euthyneura</taxon>
        <taxon>Panpulmonata</taxon>
        <taxon>Eupulmonata</taxon>
        <taxon>Stylommatophora</taxon>
        <taxon>Helicina</taxon>
        <taxon>Arionoidea</taxon>
        <taxon>Arionidae</taxon>
        <taxon>Arion</taxon>
    </lineage>
</organism>
<evidence type="ECO:0000313" key="1">
    <source>
        <dbReference type="EMBL" id="CEK62601.1"/>
    </source>
</evidence>
<gene>
    <name evidence="1" type="primary">ORF45609</name>
</gene>
<proteinExistence type="predicted"/>
<reference evidence="1" key="1">
    <citation type="submission" date="2014-12" db="EMBL/GenBank/DDBJ databases">
        <title>Insight into the proteome of Arion vulgaris.</title>
        <authorList>
            <person name="Aradska J."/>
            <person name="Bulat T."/>
            <person name="Smidak R."/>
            <person name="Sarate P."/>
            <person name="Gangsoo J."/>
            <person name="Sialana F."/>
            <person name="Bilban M."/>
            <person name="Lubec G."/>
        </authorList>
    </citation>
    <scope>NUCLEOTIDE SEQUENCE</scope>
    <source>
        <tissue evidence="1">Skin</tissue>
    </source>
</reference>
<protein>
    <submittedName>
        <fullName evidence="1">Uncharacterized protein</fullName>
    </submittedName>
</protein>